<dbReference type="CDD" id="cd04194">
    <property type="entry name" value="GT8_A4GalT_like"/>
    <property type="match status" value="1"/>
</dbReference>
<dbReference type="Proteomes" id="UP000288812">
    <property type="component" value="Unassembled WGS sequence"/>
</dbReference>
<dbReference type="Pfam" id="PF01501">
    <property type="entry name" value="Glyco_transf_8"/>
    <property type="match status" value="1"/>
</dbReference>
<dbReference type="InterPro" id="IPR029044">
    <property type="entry name" value="Nucleotide-diphossugar_trans"/>
</dbReference>
<evidence type="ECO:0000256" key="3">
    <source>
        <dbReference type="ARBA" id="ARBA00022723"/>
    </source>
</evidence>
<dbReference type="OrthoDB" id="5672604at2"/>
<dbReference type="GO" id="GO:0046872">
    <property type="term" value="F:metal ion binding"/>
    <property type="evidence" value="ECO:0007669"/>
    <property type="project" value="UniProtKB-KW"/>
</dbReference>
<dbReference type="GO" id="GO:0016757">
    <property type="term" value="F:glycosyltransferase activity"/>
    <property type="evidence" value="ECO:0007669"/>
    <property type="project" value="UniProtKB-KW"/>
</dbReference>
<keyword evidence="5" id="KW-1185">Reference proteome</keyword>
<evidence type="ECO:0000256" key="2">
    <source>
        <dbReference type="ARBA" id="ARBA00022679"/>
    </source>
</evidence>
<keyword evidence="1" id="KW-0328">Glycosyltransferase</keyword>
<keyword evidence="3" id="KW-0479">Metal-binding</keyword>
<protein>
    <submittedName>
        <fullName evidence="4">Glycosyltransferase family 8 protein</fullName>
    </submittedName>
</protein>
<gene>
    <name evidence="4" type="ORF">EF514_09865</name>
</gene>
<evidence type="ECO:0000256" key="1">
    <source>
        <dbReference type="ARBA" id="ARBA00022676"/>
    </source>
</evidence>
<sequence>MNDEIDILVTLDENYMEPLKVMLTSLYYNNPGETFNIWLIHQAISREKLLELNKILNSFNWKLYNEKIDAKLLDGAPTLERYPKEMYFRLLCGQILPKSVKRVLYLDPDILVINPLRELWDLDLEGSMIGAATHTGMTNLTTEINSLRLGTDHGYYNSGVMVIDLEIARSTIKLQDIDDAINKYNAFLILPDQDILNYLYGKYIKEIPEEIWNYDSRKYFSYYTKSFKKHNLQWVMENTSILHFCGRPKPWDPKSDGKFTALYLHYQKFLKRISENL</sequence>
<dbReference type="Gene3D" id="3.90.550.10">
    <property type="entry name" value="Spore Coat Polysaccharide Biosynthesis Protein SpsA, Chain A"/>
    <property type="match status" value="1"/>
</dbReference>
<dbReference type="AlphaFoldDB" id="A0A437S4K0"/>
<dbReference type="PANTHER" id="PTHR13778">
    <property type="entry name" value="GLYCOSYLTRANSFERASE 8 DOMAIN-CONTAINING PROTEIN"/>
    <property type="match status" value="1"/>
</dbReference>
<dbReference type="InterPro" id="IPR002495">
    <property type="entry name" value="Glyco_trans_8"/>
</dbReference>
<dbReference type="SUPFAM" id="SSF53448">
    <property type="entry name" value="Nucleotide-diphospho-sugar transferases"/>
    <property type="match status" value="1"/>
</dbReference>
<keyword evidence="2 4" id="KW-0808">Transferase</keyword>
<organism evidence="4 5">
    <name type="scientific">Anaerosphaera multitolerans</name>
    <dbReference type="NCBI Taxonomy" id="2487351"/>
    <lineage>
        <taxon>Bacteria</taxon>
        <taxon>Bacillati</taxon>
        <taxon>Bacillota</taxon>
        <taxon>Tissierellia</taxon>
        <taxon>Tissierellales</taxon>
        <taxon>Peptoniphilaceae</taxon>
        <taxon>Anaerosphaera</taxon>
    </lineage>
</organism>
<name>A0A437S4K0_9FIRM</name>
<dbReference type="EMBL" id="RLIH01000019">
    <property type="protein sequence ID" value="RVU53939.1"/>
    <property type="molecule type" value="Genomic_DNA"/>
</dbReference>
<evidence type="ECO:0000313" key="5">
    <source>
        <dbReference type="Proteomes" id="UP000288812"/>
    </source>
</evidence>
<dbReference type="RefSeq" id="WP_127725277.1">
    <property type="nucleotide sequence ID" value="NZ_RLIH01000019.1"/>
</dbReference>
<evidence type="ECO:0000313" key="4">
    <source>
        <dbReference type="EMBL" id="RVU53939.1"/>
    </source>
</evidence>
<dbReference type="PANTHER" id="PTHR13778:SF47">
    <property type="entry name" value="LIPOPOLYSACCHARIDE 1,3-GALACTOSYLTRANSFERASE"/>
    <property type="match status" value="1"/>
</dbReference>
<reference evidence="4 5" key="1">
    <citation type="submission" date="2018-11" db="EMBL/GenBank/DDBJ databases">
        <title>Genome sequencing and assembly of Anaerosphaera sp. nov., GS7-6-2.</title>
        <authorList>
            <person name="Rettenmaier R."/>
            <person name="Liebl W."/>
            <person name="Zverlov V."/>
        </authorList>
    </citation>
    <scope>NUCLEOTIDE SEQUENCE [LARGE SCALE GENOMIC DNA]</scope>
    <source>
        <strain evidence="4 5">GS7-6-2</strain>
    </source>
</reference>
<comment type="caution">
    <text evidence="4">The sequence shown here is derived from an EMBL/GenBank/DDBJ whole genome shotgun (WGS) entry which is preliminary data.</text>
</comment>
<accession>A0A437S4K0</accession>
<proteinExistence type="predicted"/>
<dbReference type="InterPro" id="IPR050748">
    <property type="entry name" value="Glycosyltrans_8_dom-fam"/>
</dbReference>